<keyword evidence="3" id="KW-1185">Reference proteome</keyword>
<keyword evidence="1" id="KW-1133">Transmembrane helix</keyword>
<organism evidence="2 3">
    <name type="scientific">Stieleria bergensis</name>
    <dbReference type="NCBI Taxonomy" id="2528025"/>
    <lineage>
        <taxon>Bacteria</taxon>
        <taxon>Pseudomonadati</taxon>
        <taxon>Planctomycetota</taxon>
        <taxon>Planctomycetia</taxon>
        <taxon>Pirellulales</taxon>
        <taxon>Pirellulaceae</taxon>
        <taxon>Stieleria</taxon>
    </lineage>
</organism>
<feature type="transmembrane region" description="Helical" evidence="1">
    <location>
        <begin position="191"/>
        <end position="212"/>
    </location>
</feature>
<evidence type="ECO:0000256" key="1">
    <source>
        <dbReference type="SAM" id="Phobius"/>
    </source>
</evidence>
<evidence type="ECO:0000313" key="3">
    <source>
        <dbReference type="Proteomes" id="UP000315003"/>
    </source>
</evidence>
<accession>A0A517SR07</accession>
<dbReference type="AlphaFoldDB" id="A0A517SR07"/>
<keyword evidence="1" id="KW-0812">Transmembrane</keyword>
<proteinExistence type="predicted"/>
<keyword evidence="1" id="KW-0472">Membrane</keyword>
<reference evidence="2 3" key="1">
    <citation type="submission" date="2019-02" db="EMBL/GenBank/DDBJ databases">
        <title>Deep-cultivation of Planctomycetes and their phenomic and genomic characterization uncovers novel biology.</title>
        <authorList>
            <person name="Wiegand S."/>
            <person name="Jogler M."/>
            <person name="Boedeker C."/>
            <person name="Pinto D."/>
            <person name="Vollmers J."/>
            <person name="Rivas-Marin E."/>
            <person name="Kohn T."/>
            <person name="Peeters S.H."/>
            <person name="Heuer A."/>
            <person name="Rast P."/>
            <person name="Oberbeckmann S."/>
            <person name="Bunk B."/>
            <person name="Jeske O."/>
            <person name="Meyerdierks A."/>
            <person name="Storesund J.E."/>
            <person name="Kallscheuer N."/>
            <person name="Luecker S."/>
            <person name="Lage O.M."/>
            <person name="Pohl T."/>
            <person name="Merkel B.J."/>
            <person name="Hornburger P."/>
            <person name="Mueller R.-W."/>
            <person name="Bruemmer F."/>
            <person name="Labrenz M."/>
            <person name="Spormann A.M."/>
            <person name="Op den Camp H."/>
            <person name="Overmann J."/>
            <person name="Amann R."/>
            <person name="Jetten M.S.M."/>
            <person name="Mascher T."/>
            <person name="Medema M.H."/>
            <person name="Devos D.P."/>
            <person name="Kaster A.-K."/>
            <person name="Ovreas L."/>
            <person name="Rohde M."/>
            <person name="Galperin M.Y."/>
            <person name="Jogler C."/>
        </authorList>
    </citation>
    <scope>NUCLEOTIDE SEQUENCE [LARGE SCALE GENOMIC DNA]</scope>
    <source>
        <strain evidence="2 3">SV_7m_r</strain>
    </source>
</reference>
<feature type="transmembrane region" description="Helical" evidence="1">
    <location>
        <begin position="58"/>
        <end position="78"/>
    </location>
</feature>
<name>A0A517SR07_9BACT</name>
<sequence length="320" mass="34928">MILCGQANLDFPGWGNAMDFGIRTVVFNWRVIVALVLLYLGTSLYTYAMVHWFGDDDLAVLAFWGLLTGVFTSTYAALTASGIHVLWRQSVYFVVTFVFSLVWALIGEEYSVGDEIEWMLFIAILTMAFSLGMLLSAAIWLFGIPSWSLPNQQVQHRPVASLRALMAITALSAVVFFLIPKLGFELEDWQAIAMLVLLPLFGWFAGSISYCLNTRARYYLTLPILALGCAAGWIALHYIDFDFDDEEKLWFPVLQVGLPLLCNALVGHLAGHSVGPMAGDSAPESSSSSQQPVVSGIQKPAMIEATTGSAIETPSAGGGH</sequence>
<gene>
    <name evidence="2" type="ORF">SV7mr_10440</name>
</gene>
<feature type="transmembrane region" description="Helical" evidence="1">
    <location>
        <begin position="31"/>
        <end position="52"/>
    </location>
</feature>
<evidence type="ECO:0000313" key="2">
    <source>
        <dbReference type="EMBL" id="QDT58551.1"/>
    </source>
</evidence>
<feature type="transmembrane region" description="Helical" evidence="1">
    <location>
        <begin position="90"/>
        <end position="106"/>
    </location>
</feature>
<feature type="transmembrane region" description="Helical" evidence="1">
    <location>
        <begin position="219"/>
        <end position="239"/>
    </location>
</feature>
<dbReference type="EMBL" id="CP036272">
    <property type="protein sequence ID" value="QDT58551.1"/>
    <property type="molecule type" value="Genomic_DNA"/>
</dbReference>
<feature type="transmembrane region" description="Helical" evidence="1">
    <location>
        <begin position="162"/>
        <end position="179"/>
    </location>
</feature>
<feature type="transmembrane region" description="Helical" evidence="1">
    <location>
        <begin position="251"/>
        <end position="271"/>
    </location>
</feature>
<feature type="transmembrane region" description="Helical" evidence="1">
    <location>
        <begin position="118"/>
        <end position="142"/>
    </location>
</feature>
<dbReference type="Proteomes" id="UP000315003">
    <property type="component" value="Chromosome"/>
</dbReference>
<protein>
    <submittedName>
        <fullName evidence="2">Uncharacterized protein</fullName>
    </submittedName>
</protein>